<gene>
    <name evidence="2" type="ORF">OZ401_001465</name>
</gene>
<feature type="domain" description="Fluoroacetyl-CoA-specific thioesterase-like" evidence="1">
    <location>
        <begin position="21"/>
        <end position="121"/>
    </location>
</feature>
<dbReference type="InterPro" id="IPR025540">
    <property type="entry name" value="FlK"/>
</dbReference>
<dbReference type="Gene3D" id="3.10.129.10">
    <property type="entry name" value="Hotdog Thioesterase"/>
    <property type="match status" value="1"/>
</dbReference>
<dbReference type="InterPro" id="IPR029069">
    <property type="entry name" value="HotDog_dom_sf"/>
</dbReference>
<dbReference type="RefSeq" id="WP_341467575.1">
    <property type="nucleotide sequence ID" value="NZ_CP128399.1"/>
</dbReference>
<proteinExistence type="predicted"/>
<sequence length="137" mass="14844">MSPEQALKVGMKASVEVEVVDANTAATFGSGLARVYSTPHMIGLMETASWHSVQNAMPEGFSTVGILVEIKHLAASPLGFKVRAEAELAEIDGRRLVFKVVAYDDVEKVGEGIHERFIIDNAKFMGRVEQKAKKQGA</sequence>
<dbReference type="SUPFAM" id="SSF54637">
    <property type="entry name" value="Thioesterase/thiol ester dehydrase-isomerase"/>
    <property type="match status" value="1"/>
</dbReference>
<protein>
    <submittedName>
        <fullName evidence="2">Thioesterase family protein</fullName>
    </submittedName>
</protein>
<keyword evidence="3" id="KW-1185">Reference proteome</keyword>
<organism evidence="2 3">
    <name type="scientific">Candidatus Chlorohelix allophototropha</name>
    <dbReference type="NCBI Taxonomy" id="3003348"/>
    <lineage>
        <taxon>Bacteria</taxon>
        <taxon>Bacillati</taxon>
        <taxon>Chloroflexota</taxon>
        <taxon>Chloroflexia</taxon>
        <taxon>Candidatus Chloroheliales</taxon>
        <taxon>Candidatus Chloroheliaceae</taxon>
        <taxon>Candidatus Chlorohelix</taxon>
    </lineage>
</organism>
<dbReference type="EMBL" id="CP128399">
    <property type="protein sequence ID" value="WJW65687.1"/>
    <property type="molecule type" value="Genomic_DNA"/>
</dbReference>
<evidence type="ECO:0000313" key="3">
    <source>
        <dbReference type="Proteomes" id="UP001431572"/>
    </source>
</evidence>
<dbReference type="PANTHER" id="PTHR36934:SF1">
    <property type="entry name" value="THIOESTERASE DOMAIN-CONTAINING PROTEIN"/>
    <property type="match status" value="1"/>
</dbReference>
<dbReference type="Pfam" id="PF22636">
    <property type="entry name" value="FlK"/>
    <property type="match status" value="1"/>
</dbReference>
<accession>A0ABY9AXU4</accession>
<name>A0ABY9AXU4_9CHLR</name>
<dbReference type="InterPro" id="IPR054485">
    <property type="entry name" value="FlK-like_dom"/>
</dbReference>
<evidence type="ECO:0000313" key="2">
    <source>
        <dbReference type="EMBL" id="WJW65687.1"/>
    </source>
</evidence>
<evidence type="ECO:0000259" key="1">
    <source>
        <dbReference type="Pfam" id="PF22636"/>
    </source>
</evidence>
<dbReference type="PANTHER" id="PTHR36934">
    <property type="entry name" value="BLR0278 PROTEIN"/>
    <property type="match status" value="1"/>
</dbReference>
<dbReference type="Proteomes" id="UP001431572">
    <property type="component" value="Chromosome 1"/>
</dbReference>
<dbReference type="PIRSF" id="PIRSF014972">
    <property type="entry name" value="FlK"/>
    <property type="match status" value="1"/>
</dbReference>
<reference evidence="2" key="1">
    <citation type="journal article" date="2024" name="Nature">
        <title>Anoxygenic phototroph of the Chloroflexota uses a type I reaction centre.</title>
        <authorList>
            <person name="Tsuji J.M."/>
            <person name="Shaw N.A."/>
            <person name="Nagashima S."/>
            <person name="Venkiteswaran J.J."/>
            <person name="Schiff S.L."/>
            <person name="Watanabe T."/>
            <person name="Fukui M."/>
            <person name="Hanada S."/>
            <person name="Tank M."/>
            <person name="Neufeld J.D."/>
        </authorList>
    </citation>
    <scope>NUCLEOTIDE SEQUENCE</scope>
    <source>
        <strain evidence="2">L227-S17</strain>
    </source>
</reference>